<dbReference type="AlphaFoldDB" id="A0A543IE13"/>
<dbReference type="EMBL" id="VFPO01000001">
    <property type="protein sequence ID" value="TQM68829.1"/>
    <property type="molecule type" value="Genomic_DNA"/>
</dbReference>
<evidence type="ECO:0000313" key="2">
    <source>
        <dbReference type="EMBL" id="TQM68829.1"/>
    </source>
</evidence>
<accession>A0A543IE13</accession>
<keyword evidence="3" id="KW-1185">Reference proteome</keyword>
<gene>
    <name evidence="2" type="ORF">FHX41_2497</name>
</gene>
<feature type="compositionally biased region" description="Low complexity" evidence="1">
    <location>
        <begin position="37"/>
        <end position="48"/>
    </location>
</feature>
<feature type="region of interest" description="Disordered" evidence="1">
    <location>
        <begin position="1"/>
        <end position="161"/>
    </location>
</feature>
<protein>
    <submittedName>
        <fullName evidence="2">Uncharacterized protein</fullName>
    </submittedName>
</protein>
<comment type="caution">
    <text evidence="2">The sequence shown here is derived from an EMBL/GenBank/DDBJ whole genome shotgun (WGS) entry which is preliminary data.</text>
</comment>
<sequence>MQVPERRADHLAGRPGPVQRARELRPAAHRAARREPSPSGFPSGHSPGMPQTGPSHTSIPTSGPRWSASCMISAWTGPAVSTRPTRESRIAPGEAASAAAERIRAMRLRHPSPGRPRSSVTASARAQSRETRGVTPGHLAISTASRRQAPRRGAPRRSYDLLGPVAGRTMVNAGCGGGRAVAELAGRGARAACCPTPARAHARPAAPPPHKRTHGPLPHPRTSARTTSCPTPARAHARPAAPPRHERTHGPLPHPRTSARTTSCPTPARAHARPAAPPRHRCRPERQNPCGGRPRERPRSVVWATGEPRIRTPSLTEWAQSLTGDTSVRRKG</sequence>
<feature type="compositionally biased region" description="Basic and acidic residues" evidence="1">
    <location>
        <begin position="1"/>
        <end position="12"/>
    </location>
</feature>
<feature type="region of interest" description="Disordered" evidence="1">
    <location>
        <begin position="198"/>
        <end position="332"/>
    </location>
</feature>
<feature type="compositionally biased region" description="Polar residues" evidence="1">
    <location>
        <begin position="313"/>
        <end position="326"/>
    </location>
</feature>
<name>A0A543IE13_9ACTN</name>
<reference evidence="2 3" key="1">
    <citation type="submission" date="2019-06" db="EMBL/GenBank/DDBJ databases">
        <title>Sequencing the genomes of 1000 actinobacteria strains.</title>
        <authorList>
            <person name="Klenk H.-P."/>
        </authorList>
    </citation>
    <scope>NUCLEOTIDE SEQUENCE [LARGE SCALE GENOMIC DNA]</scope>
    <source>
        <strain evidence="2 3">DSM 45043</strain>
    </source>
</reference>
<organism evidence="2 3">
    <name type="scientific">Actinomadura hallensis</name>
    <dbReference type="NCBI Taxonomy" id="337895"/>
    <lineage>
        <taxon>Bacteria</taxon>
        <taxon>Bacillati</taxon>
        <taxon>Actinomycetota</taxon>
        <taxon>Actinomycetes</taxon>
        <taxon>Streptosporangiales</taxon>
        <taxon>Thermomonosporaceae</taxon>
        <taxon>Actinomadura</taxon>
    </lineage>
</organism>
<proteinExistence type="predicted"/>
<evidence type="ECO:0000313" key="3">
    <source>
        <dbReference type="Proteomes" id="UP000316706"/>
    </source>
</evidence>
<feature type="compositionally biased region" description="Polar residues" evidence="1">
    <location>
        <begin position="52"/>
        <end position="61"/>
    </location>
</feature>
<dbReference type="Proteomes" id="UP000316706">
    <property type="component" value="Unassembled WGS sequence"/>
</dbReference>
<feature type="compositionally biased region" description="Low complexity" evidence="1">
    <location>
        <begin position="90"/>
        <end position="100"/>
    </location>
</feature>
<evidence type="ECO:0000256" key="1">
    <source>
        <dbReference type="SAM" id="MobiDB-lite"/>
    </source>
</evidence>